<evidence type="ECO:0000313" key="2">
    <source>
        <dbReference type="EMBL" id="ACV80045.1"/>
    </source>
</evidence>
<name>C8XG43_NAKMY</name>
<reference evidence="3" key="1">
    <citation type="submission" date="2009-09" db="EMBL/GenBank/DDBJ databases">
        <title>The complete genome of Nakamurella multipartita DSM 44233.</title>
        <authorList>
            <consortium name="US DOE Joint Genome Institute (JGI-PGF)"/>
            <person name="Lucas S."/>
            <person name="Copeland A."/>
            <person name="Lapidus A."/>
            <person name="Glavina del Rio T."/>
            <person name="Dalin E."/>
            <person name="Tice H."/>
            <person name="Bruce D."/>
            <person name="Goodwin L."/>
            <person name="Pitluck S."/>
            <person name="Kyrpides N."/>
            <person name="Mavromatis K."/>
            <person name="Ivanova N."/>
            <person name="Ovchinnikova G."/>
            <person name="Sims D."/>
            <person name="Meincke L."/>
            <person name="Brettin T."/>
            <person name="Detter J.C."/>
            <person name="Han C."/>
            <person name="Larimer F."/>
            <person name="Land M."/>
            <person name="Hauser L."/>
            <person name="Markowitz V."/>
            <person name="Cheng J.-F."/>
            <person name="Hugenholtz P."/>
            <person name="Woyke T."/>
            <person name="Wu D."/>
            <person name="Klenk H.-P."/>
            <person name="Eisen J.A."/>
        </authorList>
    </citation>
    <scope>NUCLEOTIDE SEQUENCE [LARGE SCALE GENOMIC DNA]</scope>
    <source>
        <strain evidence="3">ATCC 700099 / DSM 44233 / CIP 104796 / JCM 9543 / NBRC 105858 / Y-104</strain>
    </source>
</reference>
<keyword evidence="1" id="KW-0812">Transmembrane</keyword>
<feature type="transmembrane region" description="Helical" evidence="1">
    <location>
        <begin position="57"/>
        <end position="82"/>
    </location>
</feature>
<keyword evidence="3" id="KW-1185">Reference proteome</keyword>
<proteinExistence type="predicted"/>
<dbReference type="KEGG" id="nml:Namu_3747"/>
<keyword evidence="1" id="KW-0472">Membrane</keyword>
<organism evidence="2 3">
    <name type="scientific">Nakamurella multipartita (strain ATCC 700099 / DSM 44233 / CIP 104796 / JCM 9543 / NBRC 105858 / Y-104)</name>
    <name type="common">Microsphaera multipartita</name>
    <dbReference type="NCBI Taxonomy" id="479431"/>
    <lineage>
        <taxon>Bacteria</taxon>
        <taxon>Bacillati</taxon>
        <taxon>Actinomycetota</taxon>
        <taxon>Actinomycetes</taxon>
        <taxon>Nakamurellales</taxon>
        <taxon>Nakamurellaceae</taxon>
        <taxon>Nakamurella</taxon>
    </lineage>
</organism>
<accession>C8XG43</accession>
<evidence type="ECO:0000313" key="3">
    <source>
        <dbReference type="Proteomes" id="UP000002218"/>
    </source>
</evidence>
<dbReference type="STRING" id="479431.Namu_3747"/>
<keyword evidence="1" id="KW-1133">Transmembrane helix</keyword>
<reference evidence="2 3" key="2">
    <citation type="journal article" date="2010" name="Stand. Genomic Sci.">
        <title>Complete genome sequence of Nakamurella multipartita type strain (Y-104).</title>
        <authorList>
            <person name="Tice H."/>
            <person name="Mayilraj S."/>
            <person name="Sims D."/>
            <person name="Lapidus A."/>
            <person name="Nolan M."/>
            <person name="Lucas S."/>
            <person name="Glavina Del Rio T."/>
            <person name="Copeland A."/>
            <person name="Cheng J.F."/>
            <person name="Meincke L."/>
            <person name="Bruce D."/>
            <person name="Goodwin L."/>
            <person name="Pitluck S."/>
            <person name="Ivanova N."/>
            <person name="Mavromatis K."/>
            <person name="Ovchinnikova G."/>
            <person name="Pati A."/>
            <person name="Chen A."/>
            <person name="Palaniappan K."/>
            <person name="Land M."/>
            <person name="Hauser L."/>
            <person name="Chang Y.J."/>
            <person name="Jeffries C.D."/>
            <person name="Detter J.C."/>
            <person name="Brettin T."/>
            <person name="Rohde M."/>
            <person name="Goker M."/>
            <person name="Bristow J."/>
            <person name="Eisen J.A."/>
            <person name="Markowitz V."/>
            <person name="Hugenholtz P."/>
            <person name="Kyrpides N.C."/>
            <person name="Klenk H.P."/>
            <person name="Chen F."/>
        </authorList>
    </citation>
    <scope>NUCLEOTIDE SEQUENCE [LARGE SCALE GENOMIC DNA]</scope>
    <source>
        <strain evidence="3">ATCC 700099 / DSM 44233 / CIP 104796 / JCM 9543 / NBRC 105858 / Y-104</strain>
    </source>
</reference>
<gene>
    <name evidence="2" type="ordered locus">Namu_3747</name>
</gene>
<sequence length="91" mass="9828">MSSESMSGPRKRVYDWPDKVLFFQGVLAGQSMRRALAPIGQAQLSGVRDEVRPPVIFVGQAAVVIAGVVLVSSFASGPLAVWERARTSMPR</sequence>
<protein>
    <submittedName>
        <fullName evidence="2">Uncharacterized protein</fullName>
    </submittedName>
</protein>
<dbReference type="InParanoid" id="C8XG43"/>
<dbReference type="EMBL" id="CP001737">
    <property type="protein sequence ID" value="ACV80045.1"/>
    <property type="molecule type" value="Genomic_DNA"/>
</dbReference>
<evidence type="ECO:0000256" key="1">
    <source>
        <dbReference type="SAM" id="Phobius"/>
    </source>
</evidence>
<dbReference type="Proteomes" id="UP000002218">
    <property type="component" value="Chromosome"/>
</dbReference>
<dbReference type="AlphaFoldDB" id="C8XG43"/>
<dbReference type="HOGENOM" id="CLU_2423870_0_0_11"/>